<accession>A0A844Y438</accession>
<protein>
    <submittedName>
        <fullName evidence="1">Uncharacterized protein</fullName>
    </submittedName>
</protein>
<keyword evidence="2" id="KW-1185">Reference proteome</keyword>
<dbReference type="PROSITE" id="PS51257">
    <property type="entry name" value="PROKAR_LIPOPROTEIN"/>
    <property type="match status" value="1"/>
</dbReference>
<evidence type="ECO:0000313" key="1">
    <source>
        <dbReference type="EMBL" id="MXO53270.1"/>
    </source>
</evidence>
<organism evidence="1 2">
    <name type="scientific">Qipengyuania pelagi</name>
    <dbReference type="NCBI Taxonomy" id="994320"/>
    <lineage>
        <taxon>Bacteria</taxon>
        <taxon>Pseudomonadati</taxon>
        <taxon>Pseudomonadota</taxon>
        <taxon>Alphaproteobacteria</taxon>
        <taxon>Sphingomonadales</taxon>
        <taxon>Erythrobacteraceae</taxon>
        <taxon>Qipengyuania</taxon>
    </lineage>
</organism>
<sequence>MRLLLVCAPLALAACGEAPEPEPAPTATPTVAAPRTLVAADFDPATLGAKIVGPQGPEPEAAIMADGREIARIKSFVACPEGVTECVPADMPEGTVYTYVHEVTLADDLEPQVIETPEASGAVMEVPASLFRMTQAAQGFNRSVGYSRAQAETALGAGDAIQVSSDSGEIIWRVTAGSGWKPGMPVTFWWQSTIPPKGPADAYSLEVNGVTASAKGPFPPAAE</sequence>
<reference evidence="1 2" key="1">
    <citation type="submission" date="2019-12" db="EMBL/GenBank/DDBJ databases">
        <title>Genomic-based taxomic classification of the family Erythrobacteraceae.</title>
        <authorList>
            <person name="Xu L."/>
        </authorList>
    </citation>
    <scope>NUCLEOTIDE SEQUENCE [LARGE SCALE GENOMIC DNA]</scope>
    <source>
        <strain evidence="1 2">JCM 17468</strain>
    </source>
</reference>
<comment type="caution">
    <text evidence="1">The sequence shown here is derived from an EMBL/GenBank/DDBJ whole genome shotgun (WGS) entry which is preliminary data.</text>
</comment>
<dbReference type="AlphaFoldDB" id="A0A844Y438"/>
<dbReference type="Proteomes" id="UP000430272">
    <property type="component" value="Unassembled WGS sequence"/>
</dbReference>
<dbReference type="RefSeq" id="WP_160661300.1">
    <property type="nucleotide sequence ID" value="NZ_BAABDV010000001.1"/>
</dbReference>
<dbReference type="EMBL" id="WTYD01000001">
    <property type="protein sequence ID" value="MXO53270.1"/>
    <property type="molecule type" value="Genomic_DNA"/>
</dbReference>
<proteinExistence type="predicted"/>
<name>A0A844Y438_9SPHN</name>
<gene>
    <name evidence="1" type="ORF">GRI47_04515</name>
</gene>
<evidence type="ECO:0000313" key="2">
    <source>
        <dbReference type="Proteomes" id="UP000430272"/>
    </source>
</evidence>
<dbReference type="OrthoDB" id="7063485at2"/>